<proteinExistence type="predicted"/>
<keyword evidence="1" id="KW-0472">Membrane</keyword>
<protein>
    <submittedName>
        <fullName evidence="2">Uncharacterized protein</fullName>
    </submittedName>
</protein>
<feature type="transmembrane region" description="Helical" evidence="1">
    <location>
        <begin position="91"/>
        <end position="110"/>
    </location>
</feature>
<feature type="transmembrane region" description="Helical" evidence="1">
    <location>
        <begin position="116"/>
        <end position="137"/>
    </location>
</feature>
<feature type="transmembrane region" description="Helical" evidence="1">
    <location>
        <begin position="66"/>
        <end position="84"/>
    </location>
</feature>
<gene>
    <name evidence="2" type="ORF">CTI12_AA309490</name>
</gene>
<keyword evidence="3" id="KW-1185">Reference proteome</keyword>
<evidence type="ECO:0000313" key="3">
    <source>
        <dbReference type="Proteomes" id="UP000245207"/>
    </source>
</evidence>
<sequence length="243" mass="27056">MTSKLDGLALVMKWSCLSSILCILTMMVQALQVYFQGKRGFQSNLLILVCLTNLDVTMSLPIDETTLMFVFTIMANFLPSFGALHDGREPVSQMFALGISMIPLIIVFIINVSEISLFLLILMIFIFVSSFSVALMVPTSREYTKRSPEAEHPSFVIASSPIYFVSGMICTYFACCSLATLYSLFWKESSGFRRFSVAVQASGVVIGGISLVFKSFTATIISERSIADHLNAFKVEDYWTEKL</sequence>
<dbReference type="AlphaFoldDB" id="A0A2U1N4D5"/>
<organism evidence="2 3">
    <name type="scientific">Artemisia annua</name>
    <name type="common">Sweet wormwood</name>
    <dbReference type="NCBI Taxonomy" id="35608"/>
    <lineage>
        <taxon>Eukaryota</taxon>
        <taxon>Viridiplantae</taxon>
        <taxon>Streptophyta</taxon>
        <taxon>Embryophyta</taxon>
        <taxon>Tracheophyta</taxon>
        <taxon>Spermatophyta</taxon>
        <taxon>Magnoliopsida</taxon>
        <taxon>eudicotyledons</taxon>
        <taxon>Gunneridae</taxon>
        <taxon>Pentapetalae</taxon>
        <taxon>asterids</taxon>
        <taxon>campanulids</taxon>
        <taxon>Asterales</taxon>
        <taxon>Asteraceae</taxon>
        <taxon>Asteroideae</taxon>
        <taxon>Anthemideae</taxon>
        <taxon>Artemisiinae</taxon>
        <taxon>Artemisia</taxon>
    </lineage>
</organism>
<reference evidence="2 3" key="1">
    <citation type="journal article" date="2018" name="Mol. Plant">
        <title>The genome of Artemisia annua provides insight into the evolution of Asteraceae family and artemisinin biosynthesis.</title>
        <authorList>
            <person name="Shen Q."/>
            <person name="Zhang L."/>
            <person name="Liao Z."/>
            <person name="Wang S."/>
            <person name="Yan T."/>
            <person name="Shi P."/>
            <person name="Liu M."/>
            <person name="Fu X."/>
            <person name="Pan Q."/>
            <person name="Wang Y."/>
            <person name="Lv Z."/>
            <person name="Lu X."/>
            <person name="Zhang F."/>
            <person name="Jiang W."/>
            <person name="Ma Y."/>
            <person name="Chen M."/>
            <person name="Hao X."/>
            <person name="Li L."/>
            <person name="Tang Y."/>
            <person name="Lv G."/>
            <person name="Zhou Y."/>
            <person name="Sun X."/>
            <person name="Brodelius P.E."/>
            <person name="Rose J.K.C."/>
            <person name="Tang K."/>
        </authorList>
    </citation>
    <scope>NUCLEOTIDE SEQUENCE [LARGE SCALE GENOMIC DNA]</scope>
    <source>
        <strain evidence="3">cv. Huhao1</strain>
        <tissue evidence="2">Leaf</tissue>
    </source>
</reference>
<feature type="transmembrane region" description="Helical" evidence="1">
    <location>
        <begin position="162"/>
        <end position="185"/>
    </location>
</feature>
<dbReference type="EMBL" id="PKPP01003652">
    <property type="protein sequence ID" value="PWA68356.1"/>
    <property type="molecule type" value="Genomic_DNA"/>
</dbReference>
<keyword evidence="1" id="KW-0812">Transmembrane</keyword>
<evidence type="ECO:0000313" key="2">
    <source>
        <dbReference type="EMBL" id="PWA68356.1"/>
    </source>
</evidence>
<dbReference type="OrthoDB" id="10621101at2759"/>
<evidence type="ECO:0000256" key="1">
    <source>
        <dbReference type="SAM" id="Phobius"/>
    </source>
</evidence>
<name>A0A2U1N4D5_ARTAN</name>
<accession>A0A2U1N4D5</accession>
<dbReference type="PANTHER" id="PTHR35307">
    <property type="entry name" value="PROTEIN, PUTATIVE-RELATED"/>
    <property type="match status" value="1"/>
</dbReference>
<dbReference type="PANTHER" id="PTHR35307:SF3">
    <property type="entry name" value="DUF4220 DOMAIN-CONTAINING PROTEIN"/>
    <property type="match status" value="1"/>
</dbReference>
<dbReference type="Proteomes" id="UP000245207">
    <property type="component" value="Unassembled WGS sequence"/>
</dbReference>
<keyword evidence="1" id="KW-1133">Transmembrane helix</keyword>
<feature type="transmembrane region" description="Helical" evidence="1">
    <location>
        <begin position="12"/>
        <end position="31"/>
    </location>
</feature>
<comment type="caution">
    <text evidence="2">The sequence shown here is derived from an EMBL/GenBank/DDBJ whole genome shotgun (WGS) entry which is preliminary data.</text>
</comment>
<feature type="transmembrane region" description="Helical" evidence="1">
    <location>
        <begin position="197"/>
        <end position="216"/>
    </location>
</feature>